<dbReference type="Pfam" id="PF12395">
    <property type="entry name" value="DUF3658"/>
    <property type="match status" value="1"/>
</dbReference>
<dbReference type="InterPro" id="IPR022123">
    <property type="entry name" value="DUF3658"/>
</dbReference>
<evidence type="ECO:0000313" key="4">
    <source>
        <dbReference type="Proteomes" id="UP000463051"/>
    </source>
</evidence>
<reference evidence="3 4" key="1">
    <citation type="submission" date="2019-11" db="EMBL/GenBank/DDBJ databases">
        <title>Paenibacillus monticola sp. nov., a novel PGPR strain isolated from mountain sample in China.</title>
        <authorList>
            <person name="Zhao Q."/>
            <person name="Li H.-P."/>
            <person name="Zhang J.-L."/>
        </authorList>
    </citation>
    <scope>NUCLEOTIDE SEQUENCE [LARGE SCALE GENOMIC DNA]</scope>
    <source>
        <strain evidence="3 4">LC-T2</strain>
    </source>
</reference>
<proteinExistence type="predicted"/>
<dbReference type="InterPro" id="IPR014973">
    <property type="entry name" value="DUF1835"/>
</dbReference>
<feature type="domain" description="DUF1835" evidence="1">
    <location>
        <begin position="80"/>
        <end position="203"/>
    </location>
</feature>
<dbReference type="AlphaFoldDB" id="A0A7X2H742"/>
<gene>
    <name evidence="3" type="ORF">GJB61_17295</name>
</gene>
<comment type="caution">
    <text evidence="3">The sequence shown here is derived from an EMBL/GenBank/DDBJ whole genome shotgun (WGS) entry which is preliminary data.</text>
</comment>
<evidence type="ECO:0000259" key="2">
    <source>
        <dbReference type="Pfam" id="PF12395"/>
    </source>
</evidence>
<sequence>MRERQKLLNRLSEIRKAIEELSSREVKQALLIIMLQLDLDETNNDAKADVYESLKELYNELLVPKSIRLPCELDTAATTIHIVFGDSMAGGLKLAIKQQGYTDTNKVISLHDRFSMGPLWQLDKEAGRLNRSQWFRDNINDGYDDVDNDGAESYYRILTEQMAGIPDQASIVIWSGNNAYEQVGLRYAVYLLRNRRNGLFVFNAGEVCNRRFNHSNRSIDYSHTGEIPHEKLQVIFGEIEEGGPIAYETRHILEREWLALAQHHDVLRIWNGEQILNVDENYFDSYLLETVEKLHNERSNQDFIKAARIIGEALGYCDQYIGDSYFEYRLRNLIYKGELEIKGVPRAMRYYSVRRK</sequence>
<evidence type="ECO:0000259" key="1">
    <source>
        <dbReference type="Pfam" id="PF08874"/>
    </source>
</evidence>
<feature type="domain" description="DUF3658" evidence="2">
    <location>
        <begin position="241"/>
        <end position="351"/>
    </location>
</feature>
<dbReference type="Pfam" id="PF08874">
    <property type="entry name" value="DUF1835"/>
    <property type="match status" value="1"/>
</dbReference>
<organism evidence="3 4">
    <name type="scientific">Paenibacillus monticola</name>
    <dbReference type="NCBI Taxonomy" id="2666075"/>
    <lineage>
        <taxon>Bacteria</taxon>
        <taxon>Bacillati</taxon>
        <taxon>Bacillota</taxon>
        <taxon>Bacilli</taxon>
        <taxon>Bacillales</taxon>
        <taxon>Paenibacillaceae</taxon>
        <taxon>Paenibacillus</taxon>
    </lineage>
</organism>
<name>A0A7X2H742_9BACL</name>
<accession>A0A7X2H742</accession>
<dbReference type="EMBL" id="WJXB01000006">
    <property type="protein sequence ID" value="MRN54739.1"/>
    <property type="molecule type" value="Genomic_DNA"/>
</dbReference>
<evidence type="ECO:0000313" key="3">
    <source>
        <dbReference type="EMBL" id="MRN54739.1"/>
    </source>
</evidence>
<dbReference type="Proteomes" id="UP000463051">
    <property type="component" value="Unassembled WGS sequence"/>
</dbReference>
<protein>
    <submittedName>
        <fullName evidence="3">DUF1835 domain-containing protein</fullName>
    </submittedName>
</protein>
<keyword evidence="4" id="KW-1185">Reference proteome</keyword>